<proteinExistence type="predicted"/>
<organism evidence="1 2">
    <name type="scientific">Algoriphagus chordae</name>
    <dbReference type="NCBI Taxonomy" id="237019"/>
    <lineage>
        <taxon>Bacteria</taxon>
        <taxon>Pseudomonadati</taxon>
        <taxon>Bacteroidota</taxon>
        <taxon>Cytophagia</taxon>
        <taxon>Cytophagales</taxon>
        <taxon>Cyclobacteriaceae</taxon>
        <taxon>Algoriphagus</taxon>
    </lineage>
</organism>
<dbReference type="RefSeq" id="WP_111316157.1">
    <property type="nucleotide sequence ID" value="NZ_QKZT01000001.1"/>
</dbReference>
<reference evidence="1 2" key="1">
    <citation type="submission" date="2018-06" db="EMBL/GenBank/DDBJ databases">
        <title>Genomic Encyclopedia of Archaeal and Bacterial Type Strains, Phase II (KMG-II): from individual species to whole genera.</title>
        <authorList>
            <person name="Goeker M."/>
        </authorList>
    </citation>
    <scope>NUCLEOTIDE SEQUENCE [LARGE SCALE GENOMIC DNA]</scope>
    <source>
        <strain evidence="1 2">DSM 19830</strain>
    </source>
</reference>
<dbReference type="AlphaFoldDB" id="A0A2W7RBF5"/>
<name>A0A2W7RBF5_9BACT</name>
<gene>
    <name evidence="1" type="ORF">LV85_00026</name>
</gene>
<keyword evidence="2" id="KW-1185">Reference proteome</keyword>
<evidence type="ECO:0000313" key="1">
    <source>
        <dbReference type="EMBL" id="PZX57844.1"/>
    </source>
</evidence>
<accession>A0A2W7RBF5</accession>
<evidence type="ECO:0000313" key="2">
    <source>
        <dbReference type="Proteomes" id="UP000248882"/>
    </source>
</evidence>
<dbReference type="Proteomes" id="UP000248882">
    <property type="component" value="Unassembled WGS sequence"/>
</dbReference>
<dbReference type="EMBL" id="QKZT01000001">
    <property type="protein sequence ID" value="PZX57844.1"/>
    <property type="molecule type" value="Genomic_DNA"/>
</dbReference>
<sequence>MISSLFSQKNICAALGLAMAFTIVWKAKVETKLAQHTALIEYTEPTYNTGMTSNSEADQALEYQKIRTEYTVLR</sequence>
<comment type="caution">
    <text evidence="1">The sequence shown here is derived from an EMBL/GenBank/DDBJ whole genome shotgun (WGS) entry which is preliminary data.</text>
</comment>
<dbReference type="OrthoDB" id="826611at2"/>
<protein>
    <submittedName>
        <fullName evidence="1">Uncharacterized protein</fullName>
    </submittedName>
</protein>